<dbReference type="InterPro" id="IPR042098">
    <property type="entry name" value="TauD-like_sf"/>
</dbReference>
<evidence type="ECO:0000256" key="1">
    <source>
        <dbReference type="ARBA" id="ARBA00001954"/>
    </source>
</evidence>
<dbReference type="EMBL" id="QDKH01000015">
    <property type="protein sequence ID" value="PWC14047.1"/>
    <property type="molecule type" value="Genomic_DNA"/>
</dbReference>
<dbReference type="PANTHER" id="PTHR10696">
    <property type="entry name" value="GAMMA-BUTYROBETAINE HYDROXYLASE-RELATED"/>
    <property type="match status" value="1"/>
</dbReference>
<dbReference type="Pfam" id="PF02668">
    <property type="entry name" value="TauD"/>
    <property type="match status" value="1"/>
</dbReference>
<keyword evidence="5" id="KW-0223">Dioxygenase</keyword>
<dbReference type="Gene3D" id="3.60.130.10">
    <property type="entry name" value="Clavaminate synthase-like"/>
    <property type="match status" value="1"/>
</dbReference>
<evidence type="ECO:0000313" key="5">
    <source>
        <dbReference type="EMBL" id="PWC14047.1"/>
    </source>
</evidence>
<gene>
    <name evidence="5" type="ORF">DDT56_14145</name>
</gene>
<reference evidence="5 6" key="1">
    <citation type="submission" date="2018-04" db="EMBL/GenBank/DDBJ databases">
        <title>Brenneria corticis sp.nov.</title>
        <authorList>
            <person name="Li Y."/>
        </authorList>
    </citation>
    <scope>NUCLEOTIDE SEQUENCE [LARGE SCALE GENOMIC DNA]</scope>
    <source>
        <strain evidence="5 6">CFCC 11842</strain>
    </source>
</reference>
<comment type="caution">
    <text evidence="5">The sequence shown here is derived from an EMBL/GenBank/DDBJ whole genome shotgun (WGS) entry which is preliminary data.</text>
</comment>
<protein>
    <submittedName>
        <fullName evidence="5">Taurine catabolism dioxygenase TauD</fullName>
    </submittedName>
</protein>
<proteinExistence type="predicted"/>
<dbReference type="InterPro" id="IPR050411">
    <property type="entry name" value="AlphaKG_dependent_hydroxylases"/>
</dbReference>
<dbReference type="AlphaFoldDB" id="A0A2U1TXA6"/>
<comment type="cofactor">
    <cofactor evidence="1">
        <name>Fe(2+)</name>
        <dbReference type="ChEBI" id="CHEBI:29033"/>
    </cofactor>
</comment>
<dbReference type="GO" id="GO:0016706">
    <property type="term" value="F:2-oxoglutarate-dependent dioxygenase activity"/>
    <property type="evidence" value="ECO:0007669"/>
    <property type="project" value="UniProtKB-ARBA"/>
</dbReference>
<dbReference type="SUPFAM" id="SSF51197">
    <property type="entry name" value="Clavaminate synthase-like"/>
    <property type="match status" value="1"/>
</dbReference>
<evidence type="ECO:0000313" key="6">
    <source>
        <dbReference type="Proteomes" id="UP000296159"/>
    </source>
</evidence>
<dbReference type="InterPro" id="IPR003819">
    <property type="entry name" value="TauD/TfdA-like"/>
</dbReference>
<keyword evidence="3" id="KW-0045">Antibiotic biosynthesis</keyword>
<evidence type="ECO:0000256" key="3">
    <source>
        <dbReference type="ARBA" id="ARBA00023194"/>
    </source>
</evidence>
<keyword evidence="2" id="KW-0560">Oxidoreductase</keyword>
<feature type="domain" description="TauD/TfdA-like" evidence="4">
    <location>
        <begin position="33"/>
        <end position="320"/>
    </location>
</feature>
<accession>A0A2U1TXA6</accession>
<dbReference type="Proteomes" id="UP000296159">
    <property type="component" value="Unassembled WGS sequence"/>
</dbReference>
<dbReference type="GO" id="GO:0017000">
    <property type="term" value="P:antibiotic biosynthetic process"/>
    <property type="evidence" value="ECO:0007669"/>
    <property type="project" value="UniProtKB-KW"/>
</dbReference>
<sequence>MLGGWMNLVKVSRLAPQGNIADLVSVVSTKENRDVFEFLDNNVDYLKDLLWTEGAVLLRNFMPVTSDSFSKLSSRLFSRTLDYTYRSTPRRSLSKNVFTATEYPSPLSIDQHSENAYQRDWPMVLGFCCIVRPGTGGQTPIADLNRITQSLGKSLLDEFEERGVRYVRHYRPFVDLPWQTVFQAETPEQVNSFCRKNDIEYEWLDSQTLRTWQVCQGVARHPLSHERVFFNQCHMFHITGAGEMSAKALEHAFGRDKVPRHSLFGDGAEIPMRKLNLIREVLADNRYQFDWCEGDILLLDNMRYTHGRNPYTGDRKIAVAMMEPYSSMTE</sequence>
<evidence type="ECO:0000259" key="4">
    <source>
        <dbReference type="Pfam" id="PF02668"/>
    </source>
</evidence>
<keyword evidence="6" id="KW-1185">Reference proteome</keyword>
<organism evidence="5 6">
    <name type="scientific">Brenneria corticis</name>
    <dbReference type="NCBI Taxonomy" id="2173106"/>
    <lineage>
        <taxon>Bacteria</taxon>
        <taxon>Pseudomonadati</taxon>
        <taxon>Pseudomonadota</taxon>
        <taxon>Gammaproteobacteria</taxon>
        <taxon>Enterobacterales</taxon>
        <taxon>Pectobacteriaceae</taxon>
        <taxon>Brenneria</taxon>
    </lineage>
</organism>
<name>A0A2U1TXA6_9GAMM</name>
<dbReference type="PANTHER" id="PTHR10696:SF56">
    <property type="entry name" value="TAUD_TFDA-LIKE DOMAIN-CONTAINING PROTEIN"/>
    <property type="match status" value="1"/>
</dbReference>
<evidence type="ECO:0000256" key="2">
    <source>
        <dbReference type="ARBA" id="ARBA00023002"/>
    </source>
</evidence>